<sequence length="61" mass="7467">MRILRLLAVNMMDAILRISAFLERPWCAMKLNAEEIAERRRSRLECGEQNFLWCWQHRGFW</sequence>
<dbReference type="HOGENOM" id="CLU_2913461_0_0_5"/>
<dbReference type="GeneID" id="93016354"/>
<reference evidence="1" key="1">
    <citation type="submission" date="2009-01" db="EMBL/GenBank/DDBJ databases">
        <title>The Genome Sequence of Brucella pinnipedialis M292/94/1.</title>
        <authorList>
            <consortium name="The Broad Institute Genome Sequencing Platform"/>
            <person name="Ward D."/>
            <person name="Young S.K."/>
            <person name="Kodira C.D."/>
            <person name="Zeng Q."/>
            <person name="Koehrsen M."/>
            <person name="Alvarado L."/>
            <person name="Berlin A."/>
            <person name="Borenstein D."/>
            <person name="Chen Z."/>
            <person name="Engels R."/>
            <person name="Freedman E."/>
            <person name="Gellesch M."/>
            <person name="Goldberg J."/>
            <person name="Griggs A."/>
            <person name="Gujja S."/>
            <person name="Heiman D."/>
            <person name="Hepburn T."/>
            <person name="Howarth C."/>
            <person name="Jen D."/>
            <person name="Larson L."/>
            <person name="Lewis B."/>
            <person name="Mehta T."/>
            <person name="Park D."/>
            <person name="Pearson M."/>
            <person name="Roberts A."/>
            <person name="Saif S."/>
            <person name="Shea T."/>
            <person name="Shenoy N."/>
            <person name="Sisk P."/>
            <person name="Stolte C."/>
            <person name="Sykes S."/>
            <person name="Walk T."/>
            <person name="White J."/>
            <person name="Yandava C."/>
            <person name="Whatmore A.M."/>
            <person name="Perrett L.L."/>
            <person name="O'Callaghan D."/>
            <person name="Nusbaum C."/>
            <person name="Galagan J."/>
            <person name="Birren B."/>
        </authorList>
    </citation>
    <scope>NUCLEOTIDE SEQUENCE [LARGE SCALE GENOMIC DNA]</scope>
    <source>
        <strain evidence="1">M292/94/1</strain>
    </source>
</reference>
<evidence type="ECO:0000313" key="1">
    <source>
        <dbReference type="EMBL" id="EEZ31441.1"/>
    </source>
</evidence>
<organism evidence="1">
    <name type="scientific">Brucella pinnipedialis M292/94/1</name>
    <dbReference type="NCBI Taxonomy" id="520462"/>
    <lineage>
        <taxon>Bacteria</taxon>
        <taxon>Pseudomonadati</taxon>
        <taxon>Pseudomonadota</taxon>
        <taxon>Alphaproteobacteria</taxon>
        <taxon>Hyphomicrobiales</taxon>
        <taxon>Brucellaceae</taxon>
        <taxon>Brucella/Ochrobactrum group</taxon>
        <taxon>Brucella</taxon>
    </lineage>
</organism>
<dbReference type="AlphaFoldDB" id="A0A0E1X5I9"/>
<accession>A0A0E1X5I9</accession>
<dbReference type="EMBL" id="EQ999546">
    <property type="protein sequence ID" value="EEZ31441.1"/>
    <property type="molecule type" value="Genomic_DNA"/>
</dbReference>
<dbReference type="Proteomes" id="UP000004659">
    <property type="component" value="Unassembled WGS sequence"/>
</dbReference>
<protein>
    <submittedName>
        <fullName evidence="1">Uncharacterized protein</fullName>
    </submittedName>
</protein>
<dbReference type="RefSeq" id="WP_002969141.1">
    <property type="nucleotide sequence ID" value="NZ_EQ999546.1"/>
</dbReference>
<proteinExistence type="predicted"/>
<gene>
    <name evidence="1" type="ORF">BALG_01561</name>
</gene>
<name>A0A0E1X5I9_9HYPH</name>